<evidence type="ECO:0000313" key="1">
    <source>
        <dbReference type="EMBL" id="SVB95230.1"/>
    </source>
</evidence>
<dbReference type="EMBL" id="UINC01065496">
    <property type="protein sequence ID" value="SVB95230.1"/>
    <property type="molecule type" value="Genomic_DNA"/>
</dbReference>
<feature type="non-terminal residue" evidence="1">
    <location>
        <position position="1"/>
    </location>
</feature>
<proteinExistence type="predicted"/>
<accession>A0A382I6F6</accession>
<dbReference type="Gene3D" id="3.10.450.240">
    <property type="match status" value="1"/>
</dbReference>
<gene>
    <name evidence="1" type="ORF">METZ01_LOCUS248084</name>
</gene>
<organism evidence="1">
    <name type="scientific">marine metagenome</name>
    <dbReference type="NCBI Taxonomy" id="408172"/>
    <lineage>
        <taxon>unclassified sequences</taxon>
        <taxon>metagenomes</taxon>
        <taxon>ecological metagenomes</taxon>
    </lineage>
</organism>
<reference evidence="1" key="1">
    <citation type="submission" date="2018-05" db="EMBL/GenBank/DDBJ databases">
        <authorList>
            <person name="Lanie J.A."/>
            <person name="Ng W.-L."/>
            <person name="Kazmierczak K.M."/>
            <person name="Andrzejewski T.M."/>
            <person name="Davidsen T.M."/>
            <person name="Wayne K.J."/>
            <person name="Tettelin H."/>
            <person name="Glass J.I."/>
            <person name="Rusch D."/>
            <person name="Podicherti R."/>
            <person name="Tsui H.-C.T."/>
            <person name="Winkler M.E."/>
        </authorList>
    </citation>
    <scope>NUCLEOTIDE SEQUENCE</scope>
</reference>
<dbReference type="AlphaFoldDB" id="A0A382I6F6"/>
<sequence>KENKIEKLLNFLVQTDKMWNRRDMLEGARSLFLALMLDREKGALSQDTRKLVFSDLRDHLDKQLDKVGKDKTRYEYRNLSVRKAELVLIRNFNDDEKDEYVVRIRAHAQKKIWRGDRIWHEDPDVEAWEEYWVFGSHEDQWKLKEMLFDGRGEALWDQENFDEGTGQQMLDWYYSKDRAA</sequence>
<protein>
    <recommendedName>
        <fullName evidence="2">Tim44-like domain-containing protein</fullName>
    </recommendedName>
</protein>
<evidence type="ECO:0008006" key="2">
    <source>
        <dbReference type="Google" id="ProtNLM"/>
    </source>
</evidence>
<name>A0A382I6F6_9ZZZZ</name>